<dbReference type="EMBL" id="CAUYUJ010020451">
    <property type="protein sequence ID" value="CAK0898274.1"/>
    <property type="molecule type" value="Genomic_DNA"/>
</dbReference>
<feature type="compositionally biased region" description="Basic and acidic residues" evidence="1">
    <location>
        <begin position="176"/>
        <end position="204"/>
    </location>
</feature>
<organism evidence="2 3">
    <name type="scientific">Prorocentrum cordatum</name>
    <dbReference type="NCBI Taxonomy" id="2364126"/>
    <lineage>
        <taxon>Eukaryota</taxon>
        <taxon>Sar</taxon>
        <taxon>Alveolata</taxon>
        <taxon>Dinophyceae</taxon>
        <taxon>Prorocentrales</taxon>
        <taxon>Prorocentraceae</taxon>
        <taxon>Prorocentrum</taxon>
    </lineage>
</organism>
<accession>A0ABN9XFD5</accession>
<proteinExistence type="predicted"/>
<reference evidence="2" key="1">
    <citation type="submission" date="2023-10" db="EMBL/GenBank/DDBJ databases">
        <authorList>
            <person name="Chen Y."/>
            <person name="Shah S."/>
            <person name="Dougan E. K."/>
            <person name="Thang M."/>
            <person name="Chan C."/>
        </authorList>
    </citation>
    <scope>NUCLEOTIDE SEQUENCE [LARGE SCALE GENOMIC DNA]</scope>
</reference>
<gene>
    <name evidence="2" type="ORF">PCOR1329_LOCUS76182</name>
</gene>
<protein>
    <submittedName>
        <fullName evidence="2">Uncharacterized protein</fullName>
    </submittedName>
</protein>
<evidence type="ECO:0000313" key="3">
    <source>
        <dbReference type="Proteomes" id="UP001189429"/>
    </source>
</evidence>
<sequence length="242" mass="27997">YSRRLTENELCKMLEPEGPAAATPRGVPFEGFGKLQADIARAAQEERASRESELARMQAEEQRGRGVEAFWRDQRAVFDEHAGSGGVLAPEDILRLSRRVARYELCEWEAHDLFEELRWRGQPPGVRLNALPELRRRLEELRKTEAKSRQRETDAMDVEHGAGKMQAQLDIPEAARLQREAREEAERELRQAEERRVAEEERLRAVQPQERLAVRAAEAAEEKRQADEEIRREEQRVLAQEA</sequence>
<keyword evidence="3" id="KW-1185">Reference proteome</keyword>
<evidence type="ECO:0000256" key="1">
    <source>
        <dbReference type="SAM" id="MobiDB-lite"/>
    </source>
</evidence>
<comment type="caution">
    <text evidence="2">The sequence shown here is derived from an EMBL/GenBank/DDBJ whole genome shotgun (WGS) entry which is preliminary data.</text>
</comment>
<feature type="compositionally biased region" description="Basic and acidic residues" evidence="1">
    <location>
        <begin position="218"/>
        <end position="236"/>
    </location>
</feature>
<feature type="compositionally biased region" description="Basic and acidic residues" evidence="1">
    <location>
        <begin position="143"/>
        <end position="162"/>
    </location>
</feature>
<feature type="compositionally biased region" description="Low complexity" evidence="1">
    <location>
        <begin position="205"/>
        <end position="217"/>
    </location>
</feature>
<feature type="region of interest" description="Disordered" evidence="1">
    <location>
        <begin position="143"/>
        <end position="242"/>
    </location>
</feature>
<evidence type="ECO:0000313" key="2">
    <source>
        <dbReference type="EMBL" id="CAK0898274.1"/>
    </source>
</evidence>
<name>A0ABN9XFD5_9DINO</name>
<dbReference type="Proteomes" id="UP001189429">
    <property type="component" value="Unassembled WGS sequence"/>
</dbReference>
<feature type="non-terminal residue" evidence="2">
    <location>
        <position position="242"/>
    </location>
</feature>
<feature type="non-terminal residue" evidence="2">
    <location>
        <position position="1"/>
    </location>
</feature>